<evidence type="ECO:0000313" key="4">
    <source>
        <dbReference type="EMBL" id="KAK8040757.1"/>
    </source>
</evidence>
<dbReference type="PANTHER" id="PTHR24198">
    <property type="entry name" value="ANKYRIN REPEAT AND PROTEIN KINASE DOMAIN-CONTAINING PROTEIN"/>
    <property type="match status" value="1"/>
</dbReference>
<evidence type="ECO:0000256" key="2">
    <source>
        <dbReference type="ARBA" id="ARBA00023043"/>
    </source>
</evidence>
<dbReference type="EMBL" id="JAQQWL010000015">
    <property type="protein sequence ID" value="KAK8040757.1"/>
    <property type="molecule type" value="Genomic_DNA"/>
</dbReference>
<evidence type="ECO:0008006" key="6">
    <source>
        <dbReference type="Google" id="ProtNLM"/>
    </source>
</evidence>
<evidence type="ECO:0000256" key="3">
    <source>
        <dbReference type="SAM" id="MobiDB-lite"/>
    </source>
</evidence>
<dbReference type="InterPro" id="IPR002110">
    <property type="entry name" value="Ankyrin_rpt"/>
</dbReference>
<evidence type="ECO:0000313" key="5">
    <source>
        <dbReference type="Proteomes" id="UP001480595"/>
    </source>
</evidence>
<dbReference type="PANTHER" id="PTHR24198:SF165">
    <property type="entry name" value="ANKYRIN REPEAT-CONTAINING PROTEIN-RELATED"/>
    <property type="match status" value="1"/>
</dbReference>
<reference evidence="4 5" key="1">
    <citation type="submission" date="2023-01" db="EMBL/GenBank/DDBJ databases">
        <title>Analysis of 21 Apiospora genomes using comparative genomics revels a genus with tremendous synthesis potential of carbohydrate active enzymes and secondary metabolites.</title>
        <authorList>
            <person name="Sorensen T."/>
        </authorList>
    </citation>
    <scope>NUCLEOTIDE SEQUENCE [LARGE SCALE GENOMIC DNA]</scope>
    <source>
        <strain evidence="4 5">CBS 135458</strain>
    </source>
</reference>
<dbReference type="InterPro" id="IPR036770">
    <property type="entry name" value="Ankyrin_rpt-contain_sf"/>
</dbReference>
<dbReference type="Pfam" id="PF12796">
    <property type="entry name" value="Ank_2"/>
    <property type="match status" value="1"/>
</dbReference>
<feature type="compositionally biased region" description="Pro residues" evidence="3">
    <location>
        <begin position="25"/>
        <end position="35"/>
    </location>
</feature>
<keyword evidence="1" id="KW-0677">Repeat</keyword>
<keyword evidence="5" id="KW-1185">Reference proteome</keyword>
<dbReference type="SMART" id="SM00248">
    <property type="entry name" value="ANK"/>
    <property type="match status" value="5"/>
</dbReference>
<name>A0ABR1T2E2_9PEZI</name>
<accession>A0ABR1T2E2</accession>
<dbReference type="SUPFAM" id="SSF48403">
    <property type="entry name" value="Ankyrin repeat"/>
    <property type="match status" value="1"/>
</dbReference>
<protein>
    <recommendedName>
        <fullName evidence="6">Ankyrin repeat protein</fullName>
    </recommendedName>
</protein>
<dbReference type="GeneID" id="92098236"/>
<keyword evidence="2" id="KW-0040">ANK repeat</keyword>
<organism evidence="4 5">
    <name type="scientific">Apiospora phragmitis</name>
    <dbReference type="NCBI Taxonomy" id="2905665"/>
    <lineage>
        <taxon>Eukaryota</taxon>
        <taxon>Fungi</taxon>
        <taxon>Dikarya</taxon>
        <taxon>Ascomycota</taxon>
        <taxon>Pezizomycotina</taxon>
        <taxon>Sordariomycetes</taxon>
        <taxon>Xylariomycetidae</taxon>
        <taxon>Amphisphaeriales</taxon>
        <taxon>Apiosporaceae</taxon>
        <taxon>Apiospora</taxon>
    </lineage>
</organism>
<feature type="region of interest" description="Disordered" evidence="3">
    <location>
        <begin position="1"/>
        <end position="59"/>
    </location>
</feature>
<dbReference type="Proteomes" id="UP001480595">
    <property type="component" value="Unassembled WGS sequence"/>
</dbReference>
<dbReference type="Gene3D" id="1.25.40.20">
    <property type="entry name" value="Ankyrin repeat-containing domain"/>
    <property type="match status" value="1"/>
</dbReference>
<proteinExistence type="predicted"/>
<dbReference type="RefSeq" id="XP_066708302.1">
    <property type="nucleotide sequence ID" value="XM_066865173.1"/>
</dbReference>
<comment type="caution">
    <text evidence="4">The sequence shown here is derived from an EMBL/GenBank/DDBJ whole genome shotgun (WGS) entry which is preliminary data.</text>
</comment>
<sequence>MVRHALAPTQDGRGARRRLRDHVPGPLPPPPPPRPATLEREPLGVPEYTARPGFRGRGAPVDDERRPAYMLVLCRYFMRTLLAKKLRTNCWYRMDVMHSVYDLFRDSLGRGQLVAKGPLERHLLTCQSLLDASAGGLSSEFHAHPGFGPLLLDKDHEPGPLGAGLRGFIIGSTMERFVAVLGPIRGLSFNDDERECLLWAVQSGQLAKVKYLMSWPGHSPHKPYGKKFELAVVEAIRLRKRDIIQYLFQLHRRTGRSGVPFRRRIADIGIVTNLGLVVACWNGDIETVQLFFRHIHESEYNRQHPHLRRTALVHACRSGNADLVSFLLGRKSMTAEIAASPMEDDRICLLCTHGCYAAYIEGCELCCPDNWGFGPVFVAATSGSVQIAQLIVDAGRPVSAKQYEQATIVAVDLDHHRFLQWILDHAGPDLTNPTSTFDMLGTACVRGSVGVLEILASNGLLQDRVLWAEDCHRPYELDYHRVYPQRRYEKPALVAISWKREDILQYLLSRGFEGVADPLETSVKDEWETGWIPRRPSPKIKTSSRCGIQSTTIEQEEMYIECARIYARRAVEASARAGPRVGS</sequence>
<evidence type="ECO:0000256" key="1">
    <source>
        <dbReference type="ARBA" id="ARBA00022737"/>
    </source>
</evidence>
<gene>
    <name evidence="4" type="ORF">PG994_013764</name>
</gene>